<name>A0ABV2TEV7_9BACT</name>
<dbReference type="RefSeq" id="WP_354664140.1">
    <property type="nucleotide sequence ID" value="NZ_JBEXAC010000004.1"/>
</dbReference>
<organism evidence="3 4">
    <name type="scientific">Chitinophaga defluvii</name>
    <dbReference type="NCBI Taxonomy" id="3163343"/>
    <lineage>
        <taxon>Bacteria</taxon>
        <taxon>Pseudomonadati</taxon>
        <taxon>Bacteroidota</taxon>
        <taxon>Chitinophagia</taxon>
        <taxon>Chitinophagales</taxon>
        <taxon>Chitinophagaceae</taxon>
        <taxon>Chitinophaga</taxon>
    </lineage>
</organism>
<keyword evidence="4" id="KW-1185">Reference proteome</keyword>
<evidence type="ECO:0000313" key="4">
    <source>
        <dbReference type="Proteomes" id="UP001549749"/>
    </source>
</evidence>
<gene>
    <name evidence="3" type="ORF">ABR189_29565</name>
</gene>
<dbReference type="Gene3D" id="3.10.380.10">
    <property type="entry name" value="Colicin E3-like ribonuclease domain"/>
    <property type="match status" value="1"/>
</dbReference>
<feature type="domain" description="Colicin E3-like ribonuclease" evidence="2">
    <location>
        <begin position="133"/>
        <end position="191"/>
    </location>
</feature>
<dbReference type="Proteomes" id="UP001549749">
    <property type="component" value="Unassembled WGS sequence"/>
</dbReference>
<dbReference type="InterPro" id="IPR009105">
    <property type="entry name" value="Colicin_E3_ribonuclease"/>
</dbReference>
<evidence type="ECO:0000313" key="3">
    <source>
        <dbReference type="EMBL" id="MET7001567.1"/>
    </source>
</evidence>
<feature type="region of interest" description="Disordered" evidence="1">
    <location>
        <begin position="44"/>
        <end position="68"/>
    </location>
</feature>
<feature type="compositionally biased region" description="Low complexity" evidence="1">
    <location>
        <begin position="45"/>
        <end position="66"/>
    </location>
</feature>
<dbReference type="Pfam" id="PF09000">
    <property type="entry name" value="Cytotoxic"/>
    <property type="match status" value="1"/>
</dbReference>
<reference evidence="3 4" key="1">
    <citation type="submission" date="2024-06" db="EMBL/GenBank/DDBJ databases">
        <title>Chitinophaga defluvii sp. nov., isolated from municipal sewage.</title>
        <authorList>
            <person name="Zhang L."/>
        </authorList>
    </citation>
    <scope>NUCLEOTIDE SEQUENCE [LARGE SCALE GENOMIC DNA]</scope>
    <source>
        <strain evidence="3 4">H8</strain>
    </source>
</reference>
<dbReference type="EMBL" id="JBEXAC010000004">
    <property type="protein sequence ID" value="MET7001567.1"/>
    <property type="molecule type" value="Genomic_DNA"/>
</dbReference>
<evidence type="ECO:0000259" key="2">
    <source>
        <dbReference type="Pfam" id="PF09000"/>
    </source>
</evidence>
<comment type="caution">
    <text evidence="3">The sequence shown here is derived from an EMBL/GenBank/DDBJ whole genome shotgun (WGS) entry which is preliminary data.</text>
</comment>
<protein>
    <submittedName>
        <fullName evidence="3">Colicin E3/pyocin S6 family cytotoxin</fullName>
    </submittedName>
</protein>
<evidence type="ECO:0000256" key="1">
    <source>
        <dbReference type="SAM" id="MobiDB-lite"/>
    </source>
</evidence>
<proteinExistence type="predicted"/>
<dbReference type="InterPro" id="IPR036725">
    <property type="entry name" value="ColE3_ribonuclease_sf"/>
</dbReference>
<sequence>MDLNPIKYSDMYGDTIISSNDLPDQWPDFNPATDQVQLNTVTVKSSNDNRPNNNAGASNSSGGSVALTGVPMSPGIPLNGPAIPLPRVRLPSVVVPAPNPILLVIMLIFLPQNYGQPSSDYAPVRPVIVPAYIPPPKSLPGFPDAIREKPKANRKRWRLPDGRILEWDYQHGKIEMYDKTGRRHQGEYDPTR</sequence>
<dbReference type="SUPFAM" id="SSF63840">
    <property type="entry name" value="Ribonuclease domain of colicin E3"/>
    <property type="match status" value="1"/>
</dbReference>
<accession>A0ABV2TEV7</accession>